<evidence type="ECO:0000259" key="8">
    <source>
        <dbReference type="Pfam" id="PF13813"/>
    </source>
</evidence>
<accession>A0AAN6P7A9</accession>
<comment type="similarity">
    <text evidence="2">Belongs to the wax synthase family.</text>
</comment>
<feature type="domain" description="Wax synthase" evidence="8">
    <location>
        <begin position="249"/>
        <end position="336"/>
    </location>
</feature>
<dbReference type="GO" id="GO:0016020">
    <property type="term" value="C:membrane"/>
    <property type="evidence" value="ECO:0007669"/>
    <property type="project" value="UniProtKB-SubCell"/>
</dbReference>
<keyword evidence="5 7" id="KW-1133">Transmembrane helix</keyword>
<keyword evidence="3 9" id="KW-0808">Transferase</keyword>
<organism evidence="9 10">
    <name type="scientific">Parachaetomium inaequale</name>
    <dbReference type="NCBI Taxonomy" id="2588326"/>
    <lineage>
        <taxon>Eukaryota</taxon>
        <taxon>Fungi</taxon>
        <taxon>Dikarya</taxon>
        <taxon>Ascomycota</taxon>
        <taxon>Pezizomycotina</taxon>
        <taxon>Sordariomycetes</taxon>
        <taxon>Sordariomycetidae</taxon>
        <taxon>Sordariales</taxon>
        <taxon>Chaetomiaceae</taxon>
        <taxon>Parachaetomium</taxon>
    </lineage>
</organism>
<keyword evidence="10" id="KW-1185">Reference proteome</keyword>
<evidence type="ECO:0000256" key="7">
    <source>
        <dbReference type="SAM" id="Phobius"/>
    </source>
</evidence>
<dbReference type="InterPro" id="IPR044851">
    <property type="entry name" value="Wax_synthase"/>
</dbReference>
<sequence>MDANYEYHPLFDLVATVLISAVTIGLTPALSPLRTAVLPVLATLSWHCVAKCPEHILRSAWASSVGGYTLSYLFHYLDVGLLSRWSFELQGPATELVKAYDPPATKHSPSRQHPPDDTILSRLRFGFSVVFSWRFIDTPYQARGLPTLPEKLRRSRGRFLAHTFRTIAVCYLILDAMDASDDPKITEKFYSVDKVAFFSRIRDVSAEEAVLRFFAAVGLAAGLVSVQRGVYSILAFVAVGTRLSDPADWPPFNGPFGAIYSLRSFWGVFWHQINIHRLRVTSNYLLYDMLRLPREGKAIRYLRPWVIFLLSGLLHVAIDMSSGMLPQQSGALRFFLIQPLGIVIEDAVRAVYRAVSPRPSGSVGPGGLAMAERCVGALWVGLWMTWTAPAYLFPVLAKTGSDGGAAGVVP</sequence>
<feature type="transmembrane region" description="Helical" evidence="7">
    <location>
        <begin position="12"/>
        <end position="31"/>
    </location>
</feature>
<proteinExistence type="inferred from homology"/>
<dbReference type="Proteomes" id="UP001303115">
    <property type="component" value="Unassembled WGS sequence"/>
</dbReference>
<comment type="subcellular location">
    <subcellularLocation>
        <location evidence="1">Membrane</location>
        <topology evidence="1">Multi-pass membrane protein</topology>
    </subcellularLocation>
</comment>
<gene>
    <name evidence="9" type="ORF">C8A01DRAFT_40584</name>
</gene>
<dbReference type="Pfam" id="PF13813">
    <property type="entry name" value="MBOAT_2"/>
    <property type="match status" value="1"/>
</dbReference>
<dbReference type="InterPro" id="IPR032805">
    <property type="entry name" value="Wax_synthase_dom"/>
</dbReference>
<protein>
    <submittedName>
        <fullName evidence="9">Membrane bound O-acyl transferase family-domain-containing protein</fullName>
    </submittedName>
</protein>
<evidence type="ECO:0000256" key="2">
    <source>
        <dbReference type="ARBA" id="ARBA00007282"/>
    </source>
</evidence>
<dbReference type="PANTHER" id="PTHR31595:SF67">
    <property type="entry name" value="WAX SYNTHASE DOMAIN-CONTAINING PROTEIN"/>
    <property type="match status" value="1"/>
</dbReference>
<evidence type="ECO:0000256" key="1">
    <source>
        <dbReference type="ARBA" id="ARBA00004141"/>
    </source>
</evidence>
<dbReference type="GO" id="GO:0008374">
    <property type="term" value="F:O-acyltransferase activity"/>
    <property type="evidence" value="ECO:0007669"/>
    <property type="project" value="InterPro"/>
</dbReference>
<keyword evidence="6 7" id="KW-0472">Membrane</keyword>
<keyword evidence="4 7" id="KW-0812">Transmembrane</keyword>
<evidence type="ECO:0000256" key="5">
    <source>
        <dbReference type="ARBA" id="ARBA00022989"/>
    </source>
</evidence>
<name>A0AAN6P7A9_9PEZI</name>
<evidence type="ECO:0000313" key="9">
    <source>
        <dbReference type="EMBL" id="KAK4032965.1"/>
    </source>
</evidence>
<dbReference type="PANTHER" id="PTHR31595">
    <property type="entry name" value="LONG-CHAIN-ALCOHOL O-FATTY-ACYLTRANSFERASE 3-RELATED"/>
    <property type="match status" value="1"/>
</dbReference>
<evidence type="ECO:0000256" key="3">
    <source>
        <dbReference type="ARBA" id="ARBA00022679"/>
    </source>
</evidence>
<dbReference type="GO" id="GO:0006629">
    <property type="term" value="P:lipid metabolic process"/>
    <property type="evidence" value="ECO:0007669"/>
    <property type="project" value="InterPro"/>
</dbReference>
<dbReference type="EMBL" id="MU854561">
    <property type="protein sequence ID" value="KAK4032965.1"/>
    <property type="molecule type" value="Genomic_DNA"/>
</dbReference>
<evidence type="ECO:0000256" key="4">
    <source>
        <dbReference type="ARBA" id="ARBA00022692"/>
    </source>
</evidence>
<reference evidence="10" key="1">
    <citation type="journal article" date="2023" name="Mol. Phylogenet. Evol.">
        <title>Genome-scale phylogeny and comparative genomics of the fungal order Sordariales.</title>
        <authorList>
            <person name="Hensen N."/>
            <person name="Bonometti L."/>
            <person name="Westerberg I."/>
            <person name="Brannstrom I.O."/>
            <person name="Guillou S."/>
            <person name="Cros-Aarteil S."/>
            <person name="Calhoun S."/>
            <person name="Haridas S."/>
            <person name="Kuo A."/>
            <person name="Mondo S."/>
            <person name="Pangilinan J."/>
            <person name="Riley R."/>
            <person name="LaButti K."/>
            <person name="Andreopoulos B."/>
            <person name="Lipzen A."/>
            <person name="Chen C."/>
            <person name="Yan M."/>
            <person name="Daum C."/>
            <person name="Ng V."/>
            <person name="Clum A."/>
            <person name="Steindorff A."/>
            <person name="Ohm R.A."/>
            <person name="Martin F."/>
            <person name="Silar P."/>
            <person name="Natvig D.O."/>
            <person name="Lalanne C."/>
            <person name="Gautier V."/>
            <person name="Ament-Velasquez S.L."/>
            <person name="Kruys A."/>
            <person name="Hutchinson M.I."/>
            <person name="Powell A.J."/>
            <person name="Barry K."/>
            <person name="Miller A.N."/>
            <person name="Grigoriev I.V."/>
            <person name="Debuchy R."/>
            <person name="Gladieux P."/>
            <person name="Hiltunen Thoren M."/>
            <person name="Johannesson H."/>
        </authorList>
    </citation>
    <scope>NUCLEOTIDE SEQUENCE [LARGE SCALE GENOMIC DNA]</scope>
    <source>
        <strain evidence="10">CBS 284.82</strain>
    </source>
</reference>
<comment type="caution">
    <text evidence="9">The sequence shown here is derived from an EMBL/GenBank/DDBJ whole genome shotgun (WGS) entry which is preliminary data.</text>
</comment>
<evidence type="ECO:0000256" key="6">
    <source>
        <dbReference type="ARBA" id="ARBA00023136"/>
    </source>
</evidence>
<dbReference type="AlphaFoldDB" id="A0AAN6P7A9"/>
<evidence type="ECO:0000313" key="10">
    <source>
        <dbReference type="Proteomes" id="UP001303115"/>
    </source>
</evidence>